<dbReference type="EMBL" id="ANIX01001002">
    <property type="protein sequence ID" value="ETP22126.1"/>
    <property type="molecule type" value="Genomic_DNA"/>
</dbReference>
<name>W2XHL4_PHYNI</name>
<evidence type="ECO:0008006" key="3">
    <source>
        <dbReference type="Google" id="ProtNLM"/>
    </source>
</evidence>
<proteinExistence type="predicted"/>
<evidence type="ECO:0000313" key="1">
    <source>
        <dbReference type="EMBL" id="ETP22126.1"/>
    </source>
</evidence>
<dbReference type="OrthoDB" id="119991at2759"/>
<comment type="caution">
    <text evidence="1">The sequence shown here is derived from an EMBL/GenBank/DDBJ whole genome shotgun (WGS) entry which is preliminary data.</text>
</comment>
<dbReference type="AlphaFoldDB" id="W2XHL4"/>
<dbReference type="Proteomes" id="UP000018958">
    <property type="component" value="Unassembled WGS sequence"/>
</dbReference>
<reference evidence="1 2" key="1">
    <citation type="submission" date="2013-11" db="EMBL/GenBank/DDBJ databases">
        <title>The Genome Sequence of Phytophthora parasitica CJ01A1.</title>
        <authorList>
            <consortium name="The Broad Institute Genomics Platform"/>
            <person name="Russ C."/>
            <person name="Tyler B."/>
            <person name="Panabieres F."/>
            <person name="Shan W."/>
            <person name="Tripathy S."/>
            <person name="Grunwald N."/>
            <person name="Machado M."/>
            <person name="Johnson C.S."/>
            <person name="Walker B."/>
            <person name="Young S.K."/>
            <person name="Zeng Q."/>
            <person name="Gargeya S."/>
            <person name="Fitzgerald M."/>
            <person name="Haas B."/>
            <person name="Abouelleil A."/>
            <person name="Allen A.W."/>
            <person name="Alvarado L."/>
            <person name="Arachchi H.M."/>
            <person name="Berlin A.M."/>
            <person name="Chapman S.B."/>
            <person name="Gainer-Dewar J."/>
            <person name="Goldberg J."/>
            <person name="Griggs A."/>
            <person name="Gujja S."/>
            <person name="Hansen M."/>
            <person name="Howarth C."/>
            <person name="Imamovic A."/>
            <person name="Ireland A."/>
            <person name="Larimer J."/>
            <person name="McCowan C."/>
            <person name="Murphy C."/>
            <person name="Pearson M."/>
            <person name="Poon T.W."/>
            <person name="Priest M."/>
            <person name="Roberts A."/>
            <person name="Saif S."/>
            <person name="Shea T."/>
            <person name="Sisk P."/>
            <person name="Sykes S."/>
            <person name="Wortman J."/>
            <person name="Nusbaum C."/>
            <person name="Birren B."/>
        </authorList>
    </citation>
    <scope>NUCLEOTIDE SEQUENCE [LARGE SCALE GENOMIC DNA]</scope>
    <source>
        <strain evidence="1 2">CJ01A1</strain>
    </source>
</reference>
<evidence type="ECO:0000313" key="2">
    <source>
        <dbReference type="Proteomes" id="UP000018958"/>
    </source>
</evidence>
<protein>
    <recommendedName>
        <fullName evidence="3">Core-binding (CB) domain-containing protein</fullName>
    </recommendedName>
</protein>
<accession>W2XHL4</accession>
<sequence length="272" mass="30895">MEVLDARVEEVLGNTTAGATKYVYLRALTRFIKWLYETSDEDRRQSLFAISFCDIETINADTIAEWFARSPVVSPLDLSTLTTQECMRYLTSMEQRGVTGKSTFGIVRSAIVYLYNTTGNSRPSGFDAQMKRFFKGLHHTVTQVAQERNARLREGKKPFSFSMYRSVAKTMLNSTKKQHIFGHSFLIICWNLMCRAKSAESIRHAHLSWCEDSITITFAHMKNDQDGSRPRDPRHVYANPTILEICPVLALGIYFSVFGFDGDGKLFPGGNQ</sequence>
<gene>
    <name evidence="1" type="ORF">F441_04497</name>
</gene>
<organism evidence="1 2">
    <name type="scientific">Phytophthora nicotianae CJ01A1</name>
    <dbReference type="NCBI Taxonomy" id="1317063"/>
    <lineage>
        <taxon>Eukaryota</taxon>
        <taxon>Sar</taxon>
        <taxon>Stramenopiles</taxon>
        <taxon>Oomycota</taxon>
        <taxon>Peronosporomycetes</taxon>
        <taxon>Peronosporales</taxon>
        <taxon>Peronosporaceae</taxon>
        <taxon>Phytophthora</taxon>
    </lineage>
</organism>